<name>M1DII5_SOLTU</name>
<keyword evidence="2" id="KW-1185">Reference proteome</keyword>
<protein>
    <submittedName>
        <fullName evidence="1">Polyprotein</fullName>
    </submittedName>
</protein>
<dbReference type="HOGENOM" id="CLU_134717_3_0_1"/>
<evidence type="ECO:0000313" key="1">
    <source>
        <dbReference type="EnsemblPlants" id="PGSC0003DMT400089612"/>
    </source>
</evidence>
<sequence>MVKGNAYDKVEQEAPQVPANPLAGQVTNAELRSAFQVLAQAMTIQANREVVVSVNPNVGTSATRVRDFTIINPPEFHGSKVEEDPQGFTDEVYNFLMIMGVTPKEKSKLATLST</sequence>
<dbReference type="AlphaFoldDB" id="M1DII5"/>
<dbReference type="EnsemblPlants" id="PGSC0003DMT400089612">
    <property type="protein sequence ID" value="PGSC0003DMT400089612"/>
    <property type="gene ID" value="PGSC0003DMG400039183"/>
</dbReference>
<reference evidence="1" key="2">
    <citation type="submission" date="2015-06" db="UniProtKB">
        <authorList>
            <consortium name="EnsemblPlants"/>
        </authorList>
    </citation>
    <scope>IDENTIFICATION</scope>
    <source>
        <strain evidence="1">DM1-3 516 R44</strain>
    </source>
</reference>
<dbReference type="InParanoid" id="M1DII5"/>
<reference evidence="2" key="1">
    <citation type="journal article" date="2011" name="Nature">
        <title>Genome sequence and analysis of the tuber crop potato.</title>
        <authorList>
            <consortium name="The Potato Genome Sequencing Consortium"/>
        </authorList>
    </citation>
    <scope>NUCLEOTIDE SEQUENCE [LARGE SCALE GENOMIC DNA]</scope>
    <source>
        <strain evidence="2">cv. DM1-3 516 R44</strain>
    </source>
</reference>
<proteinExistence type="predicted"/>
<accession>M1DII5</accession>
<evidence type="ECO:0000313" key="2">
    <source>
        <dbReference type="Proteomes" id="UP000011115"/>
    </source>
</evidence>
<dbReference type="Proteomes" id="UP000011115">
    <property type="component" value="Unassembled WGS sequence"/>
</dbReference>
<dbReference type="PaxDb" id="4113-PGSC0003DMT400089612"/>
<dbReference type="Gramene" id="PGSC0003DMT400089612">
    <property type="protein sequence ID" value="PGSC0003DMT400089612"/>
    <property type="gene ID" value="PGSC0003DMG400039183"/>
</dbReference>
<organism evidence="1 2">
    <name type="scientific">Solanum tuberosum</name>
    <name type="common">Potato</name>
    <dbReference type="NCBI Taxonomy" id="4113"/>
    <lineage>
        <taxon>Eukaryota</taxon>
        <taxon>Viridiplantae</taxon>
        <taxon>Streptophyta</taxon>
        <taxon>Embryophyta</taxon>
        <taxon>Tracheophyta</taxon>
        <taxon>Spermatophyta</taxon>
        <taxon>Magnoliopsida</taxon>
        <taxon>eudicotyledons</taxon>
        <taxon>Gunneridae</taxon>
        <taxon>Pentapetalae</taxon>
        <taxon>asterids</taxon>
        <taxon>lamiids</taxon>
        <taxon>Solanales</taxon>
        <taxon>Solanaceae</taxon>
        <taxon>Solanoideae</taxon>
        <taxon>Solaneae</taxon>
        <taxon>Solanum</taxon>
    </lineage>
</organism>